<comment type="similarity">
    <text evidence="1">Belongs to the UDP-glycosyltransferase family.</text>
</comment>
<dbReference type="InterPro" id="IPR002213">
    <property type="entry name" value="UDP_glucos_trans"/>
</dbReference>
<comment type="caution">
    <text evidence="3">The sequence shown here is derived from an EMBL/GenBank/DDBJ whole genome shotgun (WGS) entry which is preliminary data.</text>
</comment>
<name>A0AAW2WGU5_SESRA</name>
<sequence>MPPESVIYVSFGSMAGILANQVEQIAYIETKLSFLWVIREHENKTLPSEFLNRLDSSVGLLVPWCNQVDVLANRAVGCFLTYRGWNSTLEALPDCGSAAMERSTDECKVYRGGLEGGSESQERWMRDCEERRGV</sequence>
<dbReference type="Gene3D" id="3.40.50.2000">
    <property type="entry name" value="Glycogen Phosphorylase B"/>
    <property type="match status" value="1"/>
</dbReference>
<proteinExistence type="inferred from homology"/>
<reference evidence="3" key="1">
    <citation type="submission" date="2020-06" db="EMBL/GenBank/DDBJ databases">
        <authorList>
            <person name="Li T."/>
            <person name="Hu X."/>
            <person name="Zhang T."/>
            <person name="Song X."/>
            <person name="Zhang H."/>
            <person name="Dai N."/>
            <person name="Sheng W."/>
            <person name="Hou X."/>
            <person name="Wei L."/>
        </authorList>
    </citation>
    <scope>NUCLEOTIDE SEQUENCE</scope>
    <source>
        <strain evidence="3">G02</strain>
        <tissue evidence="3">Leaf</tissue>
    </source>
</reference>
<reference evidence="3" key="2">
    <citation type="journal article" date="2024" name="Plant">
        <title>Genomic evolution and insights into agronomic trait innovations of Sesamum species.</title>
        <authorList>
            <person name="Miao H."/>
            <person name="Wang L."/>
            <person name="Qu L."/>
            <person name="Liu H."/>
            <person name="Sun Y."/>
            <person name="Le M."/>
            <person name="Wang Q."/>
            <person name="Wei S."/>
            <person name="Zheng Y."/>
            <person name="Lin W."/>
            <person name="Duan Y."/>
            <person name="Cao H."/>
            <person name="Xiong S."/>
            <person name="Wang X."/>
            <person name="Wei L."/>
            <person name="Li C."/>
            <person name="Ma Q."/>
            <person name="Ju M."/>
            <person name="Zhao R."/>
            <person name="Li G."/>
            <person name="Mu C."/>
            <person name="Tian Q."/>
            <person name="Mei H."/>
            <person name="Zhang T."/>
            <person name="Gao T."/>
            <person name="Zhang H."/>
        </authorList>
    </citation>
    <scope>NUCLEOTIDE SEQUENCE</scope>
    <source>
        <strain evidence="3">G02</strain>
    </source>
</reference>
<dbReference type="GO" id="GO:0080044">
    <property type="term" value="F:quercetin 7-O-glucosyltransferase activity"/>
    <property type="evidence" value="ECO:0007669"/>
    <property type="project" value="TreeGrafter"/>
</dbReference>
<organism evidence="3">
    <name type="scientific">Sesamum radiatum</name>
    <name type="common">Black benniseed</name>
    <dbReference type="NCBI Taxonomy" id="300843"/>
    <lineage>
        <taxon>Eukaryota</taxon>
        <taxon>Viridiplantae</taxon>
        <taxon>Streptophyta</taxon>
        <taxon>Embryophyta</taxon>
        <taxon>Tracheophyta</taxon>
        <taxon>Spermatophyta</taxon>
        <taxon>Magnoliopsida</taxon>
        <taxon>eudicotyledons</taxon>
        <taxon>Gunneridae</taxon>
        <taxon>Pentapetalae</taxon>
        <taxon>asterids</taxon>
        <taxon>lamiids</taxon>
        <taxon>Lamiales</taxon>
        <taxon>Pedaliaceae</taxon>
        <taxon>Sesamum</taxon>
    </lineage>
</organism>
<evidence type="ECO:0000256" key="1">
    <source>
        <dbReference type="ARBA" id="ARBA00009995"/>
    </source>
</evidence>
<protein>
    <submittedName>
        <fullName evidence="3">UDP-glycosyltransferase 74F2</fullName>
    </submittedName>
</protein>
<dbReference type="SUPFAM" id="SSF53756">
    <property type="entry name" value="UDP-Glycosyltransferase/glycogen phosphorylase"/>
    <property type="match status" value="1"/>
</dbReference>
<dbReference type="PANTHER" id="PTHR11926:SF1526">
    <property type="entry name" value="GLYCOSYLTRANSFERASE"/>
    <property type="match status" value="1"/>
</dbReference>
<evidence type="ECO:0000313" key="3">
    <source>
        <dbReference type="EMBL" id="KAL0440848.1"/>
    </source>
</evidence>
<accession>A0AAW2WGU5</accession>
<dbReference type="GO" id="GO:0080043">
    <property type="term" value="F:quercetin 3-O-glucosyltransferase activity"/>
    <property type="evidence" value="ECO:0007669"/>
    <property type="project" value="TreeGrafter"/>
</dbReference>
<dbReference type="AlphaFoldDB" id="A0AAW2WGU5"/>
<dbReference type="PANTHER" id="PTHR11926">
    <property type="entry name" value="GLUCOSYL/GLUCURONOSYL TRANSFERASES"/>
    <property type="match status" value="1"/>
</dbReference>
<evidence type="ECO:0000256" key="2">
    <source>
        <dbReference type="ARBA" id="ARBA00022679"/>
    </source>
</evidence>
<gene>
    <name evidence="3" type="ORF">Sradi_0023700</name>
</gene>
<dbReference type="EMBL" id="JACGWJ010000001">
    <property type="protein sequence ID" value="KAL0440848.1"/>
    <property type="molecule type" value="Genomic_DNA"/>
</dbReference>
<dbReference type="Pfam" id="PF00201">
    <property type="entry name" value="UDPGT"/>
    <property type="match status" value="1"/>
</dbReference>
<keyword evidence="2" id="KW-0808">Transferase</keyword>